<dbReference type="HOGENOM" id="CLU_516968_0_0_1"/>
<comment type="subcellular location">
    <subcellularLocation>
        <location evidence="1">Golgi apparatus membrane</location>
        <topology evidence="1">Peripheral membrane protein</topology>
    </subcellularLocation>
</comment>
<dbReference type="InterPro" id="IPR033370">
    <property type="entry name" value="COG1"/>
</dbReference>
<dbReference type="Pfam" id="PF08700">
    <property type="entry name" value="VPS51_Exo84_N"/>
    <property type="match status" value="1"/>
</dbReference>
<keyword evidence="7" id="KW-0472">Membrane</keyword>
<gene>
    <name evidence="9" type="ORF">M422DRAFT_271943</name>
</gene>
<dbReference type="PANTHER" id="PTHR31658:SF0">
    <property type="entry name" value="CONSERVED OLIGOMERIC GOLGI COMPLEX SUBUNIT 1"/>
    <property type="match status" value="1"/>
</dbReference>
<evidence type="ECO:0000313" key="10">
    <source>
        <dbReference type="Proteomes" id="UP000054279"/>
    </source>
</evidence>
<dbReference type="AlphaFoldDB" id="A0A0C9UN83"/>
<feature type="compositionally biased region" description="Polar residues" evidence="8">
    <location>
        <begin position="9"/>
        <end position="36"/>
    </location>
</feature>
<dbReference type="GO" id="GO:0017119">
    <property type="term" value="C:Golgi transport complex"/>
    <property type="evidence" value="ECO:0007669"/>
    <property type="project" value="InterPro"/>
</dbReference>
<reference evidence="9 10" key="1">
    <citation type="submission" date="2014-06" db="EMBL/GenBank/DDBJ databases">
        <title>Evolutionary Origins and Diversification of the Mycorrhizal Mutualists.</title>
        <authorList>
            <consortium name="DOE Joint Genome Institute"/>
            <consortium name="Mycorrhizal Genomics Consortium"/>
            <person name="Kohler A."/>
            <person name="Kuo A."/>
            <person name="Nagy L.G."/>
            <person name="Floudas D."/>
            <person name="Copeland A."/>
            <person name="Barry K.W."/>
            <person name="Cichocki N."/>
            <person name="Veneault-Fourrey C."/>
            <person name="LaButti K."/>
            <person name="Lindquist E.A."/>
            <person name="Lipzen A."/>
            <person name="Lundell T."/>
            <person name="Morin E."/>
            <person name="Murat C."/>
            <person name="Riley R."/>
            <person name="Ohm R."/>
            <person name="Sun H."/>
            <person name="Tunlid A."/>
            <person name="Henrissat B."/>
            <person name="Grigoriev I.V."/>
            <person name="Hibbett D.S."/>
            <person name="Martin F."/>
        </authorList>
    </citation>
    <scope>NUCLEOTIDE SEQUENCE [LARGE SCALE GENOMIC DNA]</scope>
    <source>
        <strain evidence="9 10">SS14</strain>
    </source>
</reference>
<name>A0A0C9UN83_SPHS4</name>
<keyword evidence="4" id="KW-0813">Transport</keyword>
<keyword evidence="10" id="KW-1185">Reference proteome</keyword>
<evidence type="ECO:0000256" key="4">
    <source>
        <dbReference type="ARBA" id="ARBA00022448"/>
    </source>
</evidence>
<dbReference type="GO" id="GO:0015031">
    <property type="term" value="P:protein transport"/>
    <property type="evidence" value="ECO:0007669"/>
    <property type="project" value="UniProtKB-KW"/>
</dbReference>
<keyword evidence="5" id="KW-0653">Protein transport</keyword>
<dbReference type="Proteomes" id="UP000054279">
    <property type="component" value="Unassembled WGS sequence"/>
</dbReference>
<evidence type="ECO:0000256" key="5">
    <source>
        <dbReference type="ARBA" id="ARBA00022927"/>
    </source>
</evidence>
<evidence type="ECO:0000313" key="9">
    <source>
        <dbReference type="EMBL" id="KIJ26911.1"/>
    </source>
</evidence>
<feature type="region of interest" description="Disordered" evidence="8">
    <location>
        <begin position="1"/>
        <end position="47"/>
    </location>
</feature>
<evidence type="ECO:0000256" key="6">
    <source>
        <dbReference type="ARBA" id="ARBA00023034"/>
    </source>
</evidence>
<dbReference type="EMBL" id="KN837352">
    <property type="protein sequence ID" value="KIJ26911.1"/>
    <property type="molecule type" value="Genomic_DNA"/>
</dbReference>
<proteinExistence type="inferred from homology"/>
<dbReference type="PANTHER" id="PTHR31658">
    <property type="entry name" value="CONSERVED OLIGOMERIC GOLGI COMPLEX SUBUNIT 1"/>
    <property type="match status" value="1"/>
</dbReference>
<dbReference type="OrthoDB" id="46189at2759"/>
<comment type="similarity">
    <text evidence="2">Belongs to the COG1 family.</text>
</comment>
<evidence type="ECO:0000256" key="1">
    <source>
        <dbReference type="ARBA" id="ARBA00004395"/>
    </source>
</evidence>
<evidence type="ECO:0000256" key="2">
    <source>
        <dbReference type="ARBA" id="ARBA00006653"/>
    </source>
</evidence>
<protein>
    <recommendedName>
        <fullName evidence="3">Conserved oligomeric Golgi complex subunit 1</fullName>
    </recommendedName>
</protein>
<sequence length="527" mass="59117">MGSREKSKLSLSSIPIPNTLSRRRTSQASIQNSPLHSRSKSNKTIEEDFSHVDPDDLFIRFTIPEVRTIQARLRADADAKQEELRQMVGERYRDLLQASTSIMAMAESSRHVMDAFAGIRETMLLEQREIQPRSSLTRGKDDHRLKALQSLSAHVKLLLDTPEHLWRLLENKEYLPAAWLFLLSRVVHRTLVTDDPEETASWEKEGISVLTQFPLVQRQWDSIAQLRPQITHRATQYLRQVTTSQEACSTILTLHLLDSLPLTDIISTFLSQRSKALNVLTTRNLDGLAPTVPKSPGIKAKRKSRQLLATSEPSKAVTHKNRKEALRHIKDALLEVLQMIWGSIRIARDVFGPQKDGSASLVEQTLTNIHSDAPSESVLTTSSLLATLPSSTHLLTLPPSIVSYKPYIDPTSSTVHIETSILDSKLSSWFEKAIHGLDGRVQVWLSGLDSIRELWTLRRKLLDKLQNSQGLQTSEKAIVQGTLDNGVRDRVIQVVNASLAALEEHLESHLHKALLGLQSSGKDRVLG</sequence>
<keyword evidence="6" id="KW-0333">Golgi apparatus</keyword>
<accession>A0A0C9UN83</accession>
<dbReference type="GO" id="GO:0006891">
    <property type="term" value="P:intra-Golgi vesicle-mediated transport"/>
    <property type="evidence" value="ECO:0007669"/>
    <property type="project" value="InterPro"/>
</dbReference>
<evidence type="ECO:0000256" key="8">
    <source>
        <dbReference type="SAM" id="MobiDB-lite"/>
    </source>
</evidence>
<dbReference type="GO" id="GO:0000139">
    <property type="term" value="C:Golgi membrane"/>
    <property type="evidence" value="ECO:0007669"/>
    <property type="project" value="UniProtKB-SubCell"/>
</dbReference>
<evidence type="ECO:0000256" key="3">
    <source>
        <dbReference type="ARBA" id="ARBA00020978"/>
    </source>
</evidence>
<organism evidence="9 10">
    <name type="scientific">Sphaerobolus stellatus (strain SS14)</name>
    <dbReference type="NCBI Taxonomy" id="990650"/>
    <lineage>
        <taxon>Eukaryota</taxon>
        <taxon>Fungi</taxon>
        <taxon>Dikarya</taxon>
        <taxon>Basidiomycota</taxon>
        <taxon>Agaricomycotina</taxon>
        <taxon>Agaricomycetes</taxon>
        <taxon>Phallomycetidae</taxon>
        <taxon>Geastrales</taxon>
        <taxon>Sphaerobolaceae</taxon>
        <taxon>Sphaerobolus</taxon>
    </lineage>
</organism>
<evidence type="ECO:0000256" key="7">
    <source>
        <dbReference type="ARBA" id="ARBA00023136"/>
    </source>
</evidence>